<gene>
    <name evidence="2" type="ORF">AMQ74_00327</name>
</gene>
<evidence type="ECO:0000259" key="1">
    <source>
        <dbReference type="SMART" id="SM00989"/>
    </source>
</evidence>
<evidence type="ECO:0000313" key="2">
    <source>
        <dbReference type="EMBL" id="KYC53708.1"/>
    </source>
</evidence>
<accession>A0A150J9F7</accession>
<comment type="caution">
    <text evidence="2">The sequence shown here is derived from an EMBL/GenBank/DDBJ whole genome shotgun (WGS) entry which is preliminary data.</text>
</comment>
<dbReference type="Pfam" id="PF02830">
    <property type="entry name" value="V4R"/>
    <property type="match status" value="1"/>
</dbReference>
<dbReference type="Proteomes" id="UP000075578">
    <property type="component" value="Unassembled WGS sequence"/>
</dbReference>
<feature type="domain" description="4-vinyl reductase 4VR" evidence="1">
    <location>
        <begin position="142"/>
        <end position="203"/>
    </location>
</feature>
<dbReference type="SUPFAM" id="SSF111126">
    <property type="entry name" value="Ligand-binding domain in the NO signalling and Golgi transport"/>
    <property type="match status" value="1"/>
</dbReference>
<dbReference type="PANTHER" id="PTHR35090">
    <property type="entry name" value="DNA-DIRECTED RNA POLYMERASE SUBUNIT I"/>
    <property type="match status" value="1"/>
</dbReference>
<dbReference type="PANTHER" id="PTHR35090:SF1">
    <property type="entry name" value="SLR0144 PROTEIN"/>
    <property type="match status" value="1"/>
</dbReference>
<name>A0A150J9F7_9EURY</name>
<dbReference type="EMBL" id="LNGD01000010">
    <property type="protein sequence ID" value="KYC53708.1"/>
    <property type="molecule type" value="Genomic_DNA"/>
</dbReference>
<dbReference type="Gene3D" id="3.30.1380.20">
    <property type="entry name" value="Trafficking protein particle complex subunit 3"/>
    <property type="match status" value="1"/>
</dbReference>
<proteinExistence type="predicted"/>
<protein>
    <submittedName>
        <fullName evidence="2">V4R domain protein</fullName>
    </submittedName>
</protein>
<dbReference type="AlphaFoldDB" id="A0A150J9F7"/>
<dbReference type="InterPro" id="IPR024096">
    <property type="entry name" value="NO_sig/Golgi_transp_ligand-bd"/>
</dbReference>
<dbReference type="InterPro" id="IPR004096">
    <property type="entry name" value="V4R"/>
</dbReference>
<evidence type="ECO:0000313" key="3">
    <source>
        <dbReference type="Proteomes" id="UP000075578"/>
    </source>
</evidence>
<dbReference type="SMART" id="SM00989">
    <property type="entry name" value="V4R"/>
    <property type="match status" value="1"/>
</dbReference>
<sequence length="206" mass="23230">MTIMSDYKIPGSLLNIIFKSVEDQLGERGLKMLLTQAKLADYIQNPPPDDDTPTLDMDRFKGAMGAVIELFGEKAARPLLTRWGKLTFDYAVESRPALFGLAGFATKFMNDEGKARFILKKVLKESENLYGVPHVLTETPEAFNIEIQNCFYCGNHKSNQCICWPPVGFWKSMMKWATGKDYDVHETECIAMGAESCKYIIPKTPL</sequence>
<organism evidence="2 3">
    <name type="scientific">Candidatus Methanofastidiosum methylothiophilum</name>
    <dbReference type="NCBI Taxonomy" id="1705564"/>
    <lineage>
        <taxon>Archaea</taxon>
        <taxon>Methanobacteriati</taxon>
        <taxon>Methanobacteriota</taxon>
        <taxon>Stenosarchaea group</taxon>
        <taxon>Candidatus Methanofastidiosia</taxon>
        <taxon>Candidatus Methanofastidiosales</taxon>
        <taxon>Candidatus Methanofastidiosaceae</taxon>
        <taxon>Candidatus Methanofastidiosum</taxon>
    </lineage>
</organism>
<reference evidence="2 3" key="1">
    <citation type="journal article" date="2016" name="ISME J.">
        <title>Chasing the elusive Euryarchaeota class WSA2: genomes reveal a uniquely fastidious methyl-reducing methanogen.</title>
        <authorList>
            <person name="Nobu M.K."/>
            <person name="Narihiro T."/>
            <person name="Kuroda K."/>
            <person name="Mei R."/>
            <person name="Liu W.T."/>
        </authorList>
    </citation>
    <scope>NUCLEOTIDE SEQUENCE [LARGE SCALE GENOMIC DNA]</scope>
    <source>
        <strain evidence="2">U1lsi0528_Bin089</strain>
    </source>
</reference>